<evidence type="ECO:0000256" key="2">
    <source>
        <dbReference type="ARBA" id="ARBA00012732"/>
    </source>
</evidence>
<accession>A0A9J6CB20</accession>
<evidence type="ECO:0000259" key="8">
    <source>
        <dbReference type="PROSITE" id="PS00128"/>
    </source>
</evidence>
<feature type="signal peptide" evidence="7">
    <location>
        <begin position="1"/>
        <end position="24"/>
    </location>
</feature>
<feature type="compositionally biased region" description="Polar residues" evidence="6">
    <location>
        <begin position="1605"/>
        <end position="1615"/>
    </location>
</feature>
<feature type="region of interest" description="Disordered" evidence="6">
    <location>
        <begin position="1595"/>
        <end position="1616"/>
    </location>
</feature>
<dbReference type="EC" id="3.2.1.17" evidence="2"/>
<evidence type="ECO:0000256" key="3">
    <source>
        <dbReference type="ARBA" id="ARBA00022638"/>
    </source>
</evidence>
<dbReference type="SUPFAM" id="SSF53955">
    <property type="entry name" value="Lysozyme-like"/>
    <property type="match status" value="5"/>
</dbReference>
<keyword evidence="10" id="KW-1185">Reference proteome</keyword>
<evidence type="ECO:0000313" key="9">
    <source>
        <dbReference type="EMBL" id="KAG5679324.1"/>
    </source>
</evidence>
<dbReference type="GO" id="GO:0031640">
    <property type="term" value="P:killing of cells of another organism"/>
    <property type="evidence" value="ECO:0007669"/>
    <property type="project" value="UniProtKB-KW"/>
</dbReference>
<name>A0A9J6CB20_POLVA</name>
<dbReference type="SMART" id="SM00263">
    <property type="entry name" value="LYZ1"/>
    <property type="match status" value="3"/>
</dbReference>
<dbReference type="OrthoDB" id="6692707at2759"/>
<dbReference type="PANTHER" id="PTHR11407:SF63">
    <property type="entry name" value="LYSOZYME C"/>
    <property type="match status" value="1"/>
</dbReference>
<dbReference type="InterPro" id="IPR019799">
    <property type="entry name" value="Glyco_hydro_22_CS"/>
</dbReference>
<dbReference type="EMBL" id="JADBJN010000002">
    <property type="protein sequence ID" value="KAG5679324.1"/>
    <property type="molecule type" value="Genomic_DNA"/>
</dbReference>
<evidence type="ECO:0000256" key="7">
    <source>
        <dbReference type="SAM" id="SignalP"/>
    </source>
</evidence>
<feature type="domain" description="Glycosyl hydrolases family 22 (GH22)" evidence="8">
    <location>
        <begin position="1260"/>
        <end position="1278"/>
    </location>
</feature>
<keyword evidence="7" id="KW-0732">Signal</keyword>
<evidence type="ECO:0000256" key="1">
    <source>
        <dbReference type="ARBA" id="ARBA00000632"/>
    </source>
</evidence>
<evidence type="ECO:0000256" key="5">
    <source>
        <dbReference type="ARBA" id="ARBA00023295"/>
    </source>
</evidence>
<dbReference type="Gene3D" id="1.10.530.10">
    <property type="match status" value="5"/>
</dbReference>
<dbReference type="PROSITE" id="PS00128">
    <property type="entry name" value="GLYCOSYL_HYDROL_F22_1"/>
    <property type="match status" value="3"/>
</dbReference>
<dbReference type="PANTHER" id="PTHR11407">
    <property type="entry name" value="LYSOZYME C"/>
    <property type="match status" value="1"/>
</dbReference>
<keyword evidence="3" id="KW-0081">Bacteriolytic enzyme</keyword>
<dbReference type="InterPro" id="IPR001916">
    <property type="entry name" value="Glyco_hydro_22"/>
</dbReference>
<evidence type="ECO:0000256" key="4">
    <source>
        <dbReference type="ARBA" id="ARBA00023157"/>
    </source>
</evidence>
<dbReference type="GO" id="GO:0042742">
    <property type="term" value="P:defense response to bacterium"/>
    <property type="evidence" value="ECO:0007669"/>
    <property type="project" value="UniProtKB-KW"/>
</dbReference>
<dbReference type="PROSITE" id="PS51348">
    <property type="entry name" value="GLYCOSYL_HYDROL_F22_2"/>
    <property type="match status" value="4"/>
</dbReference>
<feature type="domain" description="Glycosyl hydrolases family 22 (GH22)" evidence="8">
    <location>
        <begin position="589"/>
        <end position="607"/>
    </location>
</feature>
<feature type="chain" id="PRO_5039930406" description="lysozyme" evidence="7">
    <location>
        <begin position="25"/>
        <end position="1672"/>
    </location>
</feature>
<proteinExistence type="predicted"/>
<organism evidence="9 10">
    <name type="scientific">Polypedilum vanderplanki</name>
    <name type="common">Sleeping chironomid midge</name>
    <dbReference type="NCBI Taxonomy" id="319348"/>
    <lineage>
        <taxon>Eukaryota</taxon>
        <taxon>Metazoa</taxon>
        <taxon>Ecdysozoa</taxon>
        <taxon>Arthropoda</taxon>
        <taxon>Hexapoda</taxon>
        <taxon>Insecta</taxon>
        <taxon>Pterygota</taxon>
        <taxon>Neoptera</taxon>
        <taxon>Endopterygota</taxon>
        <taxon>Diptera</taxon>
        <taxon>Nematocera</taxon>
        <taxon>Chironomoidea</taxon>
        <taxon>Chironomidae</taxon>
        <taxon>Chironominae</taxon>
        <taxon>Polypedilum</taxon>
        <taxon>Polypedilum</taxon>
    </lineage>
</organism>
<feature type="domain" description="Glycosyl hydrolases family 22 (GH22)" evidence="8">
    <location>
        <begin position="89"/>
        <end position="107"/>
    </location>
</feature>
<keyword evidence="4" id="KW-1015">Disulfide bond</keyword>
<evidence type="ECO:0000256" key="6">
    <source>
        <dbReference type="SAM" id="MobiDB-lite"/>
    </source>
</evidence>
<gene>
    <name evidence="9" type="ORF">PVAND_008897</name>
</gene>
<keyword evidence="5" id="KW-0326">Glycosidase</keyword>
<protein>
    <recommendedName>
        <fullName evidence="2">lysozyme</fullName>
        <ecNumber evidence="2">3.2.1.17</ecNumber>
    </recommendedName>
</protein>
<reference evidence="9" key="1">
    <citation type="submission" date="2021-03" db="EMBL/GenBank/DDBJ databases">
        <title>Chromosome level genome of the anhydrobiotic midge Polypedilum vanderplanki.</title>
        <authorList>
            <person name="Yoshida Y."/>
            <person name="Kikawada T."/>
            <person name="Gusev O."/>
        </authorList>
    </citation>
    <scope>NUCLEOTIDE SEQUENCE</scope>
    <source>
        <strain evidence="9">NIAS01</strain>
        <tissue evidence="9">Whole body or cell culture</tissue>
    </source>
</reference>
<keyword evidence="5" id="KW-0378">Hydrolase</keyword>
<keyword evidence="3" id="KW-0929">Antimicrobial</keyword>
<dbReference type="GO" id="GO:0003796">
    <property type="term" value="F:lysozyme activity"/>
    <property type="evidence" value="ECO:0007669"/>
    <property type="project" value="UniProtKB-EC"/>
</dbReference>
<dbReference type="Pfam" id="PF00062">
    <property type="entry name" value="Lys"/>
    <property type="match status" value="4"/>
</dbReference>
<feature type="compositionally biased region" description="Basic and acidic residues" evidence="6">
    <location>
        <begin position="1595"/>
        <end position="1604"/>
    </location>
</feature>
<sequence length="1672" mass="190931">MLKIKARLKFLLLKILFLACAVNGRKYTQCELSTELQNIHNVAVDQTKKLVCIAQKFSRLNTNIVAGELYGIFQINSKWCEIGKEGGECNVKCENLLNDDIADDVKCAQSIITKFGMNGWRMDKIQGCIKNFDDNCPNKEEKMNQQHANYCEYATKLIASYDISKLDAMTWSCIKQHHSDTHALKTGNVNLKLAENDDQIAATCVAIHDVECSIKINKQRNNYDSMNGFSIWPEYKEFCKNISGDEITKCFGIHHEVIIKSESEGTKLTAFESPTKEINLKQFTTSTEISVIIEDDQSVTIKNEPETSTEFLSKTIEKPADNMMIEGYSKVRLMFSDEDKIENSTRKDDLPVNNSLRCDITRNFIESGQIPLALIDTFVCIAEHESKLNVTLVKEIGDVQKYGLFQIDDLNYCNTNDKINYCDVLCLHLLDNQYDNDLECVKKIYEREGFDYWPSYSRHCRNVSSNLVVSCQEIRTTTHRPYTVPNYELLKQKFNLSERLETTTKTIAEKNDVIKIEEEDQTTIAPILMDILKQFDICEFSQYLYSNENISLKYLTDYVCIADQASKLRILKSDENGIFGLKNDACEKCSIDCKEFTNENLHDDVQCVTKIYKENSLSYWNLTEEICKPYSNKILQCINQDKFITVDDEDEFNFSKVSARNKKMEESKEAEETIVKNELQENIEKNQLEETTEKQIIENSSAEKVHNDVNIENDKVRLLLHNTLDDLLKELAQNLTNEEMSSIKVPLEKLSQAETEKNYTEEDISKMEQKIRNALNGILKILEENDTNKDESTTLKESLNNDSKLLTNKEAHVNDSESELSRKVIVKQGIDGKIITEKDSEESVEDLDEDHLTNSMIDDESLMTTEIPKISTISLINLKVLTDKKQKLVTNDDESIITTTENGEILTTLNQDQLTPSTFIHNLKTFENERKLSTTTNDPLFYTSVQEIIEDYEKFDDRNIVKRKTTQYPESDEDFTTTEDSAEMEIATSQSFVTTTAKPSTTTKYDPEKITFPPLSYGVVDKCALIRNIRESDKIPSNLISTFVCIAEHESGLNVSLIRSDGGKNRKMRYGIFQIDEMEYCNTNEKINKCDVLCAHLNDDQFDNDLECVMQIYNTEGLKYWPSYSRHCSHIDPKAFDDDCRVVFTTSHRPFTPFDREAALRDLFTTTAATTTTTTIQTTTVALPKYNYTDDESNFIIRRYDLCELANEVYKNNVSLEETSQLVCVADLVSKLKIKRPLLEDDKFGIFQIDKQYCEEGGICGIKCSDLLDDDLSDDIHCLNIIGDNKTMLWNLSNDACTSYHASFLNCIDNDLFQTTKDPSSMNAITPWIGFLSTTTEAMTHQESEEETTTSYYDNGILTTIEVLKSTQFPSVEQEQAISPLHEFLLPPHFDESSTTTEFDHSTSTEKPVTLSILLEPPHFNEKNEETTTINDIDETTIAVNSNITEEDLKRVVDIILSPDNILPKVNLSDENNDETTIESIIENEAKSSEITTEKSQDETLPTLEISTTQKSSNKNIETVHQFLLPPKDDKNEGGEEIEIETEKPEEFRIVVTSGEITTLSIENLITPTTDVSEINNSIHTEAEQTTKINELETSHSTHNEFDTTTKVPSSSYSSPIFKRRSTTKSIQMNEVTPKIRNLVTSQLNNNRRRISTTTTEKYENIFDVAEHNMCE</sequence>
<comment type="catalytic activity">
    <reaction evidence="1">
        <text>Hydrolysis of (1-&gt;4)-beta-linkages between N-acetylmuramic acid and N-acetyl-D-glucosamine residues in a peptidoglycan and between N-acetyl-D-glucosamine residues in chitodextrins.</text>
        <dbReference type="EC" id="3.2.1.17"/>
    </reaction>
</comment>
<dbReference type="InterPro" id="IPR023346">
    <property type="entry name" value="Lysozyme-like_dom_sf"/>
</dbReference>
<dbReference type="Proteomes" id="UP001107558">
    <property type="component" value="Chromosome 2"/>
</dbReference>
<evidence type="ECO:0000313" key="10">
    <source>
        <dbReference type="Proteomes" id="UP001107558"/>
    </source>
</evidence>
<comment type="caution">
    <text evidence="9">The sequence shown here is derived from an EMBL/GenBank/DDBJ whole genome shotgun (WGS) entry which is preliminary data.</text>
</comment>